<evidence type="ECO:0000313" key="2">
    <source>
        <dbReference type="EMBL" id="KAI3928774.1"/>
    </source>
</evidence>
<feature type="region of interest" description="Disordered" evidence="1">
    <location>
        <begin position="77"/>
        <end position="101"/>
    </location>
</feature>
<keyword evidence="3" id="KW-1185">Reference proteome</keyword>
<sequence>MNKDGSIKSASYKSISINDQEILECQRKKYNDIEPIGRRMFGIDAAMDINERAEIFMERFSRHHREPSRVRQKINNIHCNPTTASRNKPIEPKESDEYING</sequence>
<accession>A0AAD4XN74</accession>
<dbReference type="AlphaFoldDB" id="A0AAD4XN74"/>
<proteinExistence type="predicted"/>
<evidence type="ECO:0000313" key="3">
    <source>
        <dbReference type="Proteomes" id="UP001202328"/>
    </source>
</evidence>
<gene>
    <name evidence="2" type="ORF">MKW98_024375</name>
</gene>
<comment type="caution">
    <text evidence="2">The sequence shown here is derived from an EMBL/GenBank/DDBJ whole genome shotgun (WGS) entry which is preliminary data.</text>
</comment>
<protein>
    <submittedName>
        <fullName evidence="2">Uncharacterized protein</fullName>
    </submittedName>
</protein>
<feature type="compositionally biased region" description="Polar residues" evidence="1">
    <location>
        <begin position="77"/>
        <end position="86"/>
    </location>
</feature>
<reference evidence="2" key="1">
    <citation type="submission" date="2022-04" db="EMBL/GenBank/DDBJ databases">
        <title>A functionally conserved STORR gene fusion in Papaver species that diverged 16.8 million years ago.</title>
        <authorList>
            <person name="Catania T."/>
        </authorList>
    </citation>
    <scope>NUCLEOTIDE SEQUENCE</scope>
    <source>
        <strain evidence="2">S-188037</strain>
    </source>
</reference>
<name>A0AAD4XN74_9MAGN</name>
<dbReference type="EMBL" id="JAJJMB010007708">
    <property type="protein sequence ID" value="KAI3928774.1"/>
    <property type="molecule type" value="Genomic_DNA"/>
</dbReference>
<dbReference type="Proteomes" id="UP001202328">
    <property type="component" value="Unassembled WGS sequence"/>
</dbReference>
<evidence type="ECO:0000256" key="1">
    <source>
        <dbReference type="SAM" id="MobiDB-lite"/>
    </source>
</evidence>
<organism evidence="2 3">
    <name type="scientific">Papaver atlanticum</name>
    <dbReference type="NCBI Taxonomy" id="357466"/>
    <lineage>
        <taxon>Eukaryota</taxon>
        <taxon>Viridiplantae</taxon>
        <taxon>Streptophyta</taxon>
        <taxon>Embryophyta</taxon>
        <taxon>Tracheophyta</taxon>
        <taxon>Spermatophyta</taxon>
        <taxon>Magnoliopsida</taxon>
        <taxon>Ranunculales</taxon>
        <taxon>Papaveraceae</taxon>
        <taxon>Papaveroideae</taxon>
        <taxon>Papaver</taxon>
    </lineage>
</organism>
<feature type="compositionally biased region" description="Basic and acidic residues" evidence="1">
    <location>
        <begin position="88"/>
        <end position="101"/>
    </location>
</feature>